<evidence type="ECO:0000313" key="2">
    <source>
        <dbReference type="EMBL" id="PNR51281.1"/>
    </source>
</evidence>
<evidence type="ECO:0000313" key="3">
    <source>
        <dbReference type="EnsemblPlants" id="Pp3c7_16740V3.1"/>
    </source>
</evidence>
<dbReference type="InterPro" id="IPR001810">
    <property type="entry name" value="F-box_dom"/>
</dbReference>
<name>A0A2K1KBY8_PHYPA</name>
<dbReference type="EnsemblPlants" id="Pp3c7_16740V3.2">
    <property type="protein sequence ID" value="Pp3c7_16740V3.2"/>
    <property type="gene ID" value="Pp3c7_16740"/>
</dbReference>
<evidence type="ECO:0000259" key="1">
    <source>
        <dbReference type="SMART" id="SM00256"/>
    </source>
</evidence>
<dbReference type="Gramene" id="Pp3c7_16740V3.2">
    <property type="protein sequence ID" value="Pp3c7_16740V3.2"/>
    <property type="gene ID" value="Pp3c7_16740"/>
</dbReference>
<dbReference type="Proteomes" id="UP000006727">
    <property type="component" value="Chromosome 7"/>
</dbReference>
<dbReference type="InterPro" id="IPR036047">
    <property type="entry name" value="F-box-like_dom_sf"/>
</dbReference>
<dbReference type="PANTHER" id="PTHR31672:SF2">
    <property type="entry name" value="F-BOX DOMAIN-CONTAINING PROTEIN"/>
    <property type="match status" value="1"/>
</dbReference>
<reference evidence="3" key="3">
    <citation type="submission" date="2020-12" db="UniProtKB">
        <authorList>
            <consortium name="EnsemblPlants"/>
        </authorList>
    </citation>
    <scope>IDENTIFICATION</scope>
</reference>
<dbReference type="InterPro" id="IPR050796">
    <property type="entry name" value="SCF_F-box_component"/>
</dbReference>
<keyword evidence="4" id="KW-1185">Reference proteome</keyword>
<dbReference type="Gramene" id="Pp3c7_16740V3.1">
    <property type="protein sequence ID" value="Pp3c7_16740V3.1"/>
    <property type="gene ID" value="Pp3c7_16740"/>
</dbReference>
<dbReference type="EnsemblPlants" id="Pp3c7_16740V3.1">
    <property type="protein sequence ID" value="Pp3c7_16740V3.1"/>
    <property type="gene ID" value="Pp3c7_16740"/>
</dbReference>
<feature type="domain" description="F-box" evidence="1">
    <location>
        <begin position="53"/>
        <end position="93"/>
    </location>
</feature>
<dbReference type="PANTHER" id="PTHR31672">
    <property type="entry name" value="BNACNNG10540D PROTEIN"/>
    <property type="match status" value="1"/>
</dbReference>
<sequence>MWLNRMYKPPGAKHTLGWPTVAVDESAWDLLRADAWKVMSMDEQVMADVWSQLPTALVDLLLSHVSVPEFCRFRTVCPRWNSTLCTPEFGDLCAENGNKDHRSIMGQCFLRKIRDSLVSREIVGWSILDLNDRRWYTWKDEQHKHPLATDGGFVLWSNYVEMTIFNPISRSSQVLPDPPCSDFNNSIIAKLIVDSVSCTFKVFLIHRREKPEVCMFESATNQWRNSSAMPLTRTNVRLKAGVGVQAHSVVFQGLLYISTTTVHIDDNLSLQEHSPIKYWLFSYNFLEDSWADTHVDFPKCSGNVKKDLVVSGARLFLMSGDTLFPEASQGCLRMKEPLSVTEIELADGSLETVSLLSNPVFDAQELEANRRSFDFNHAYGFDNSMMLTYRGLGFSIMYELVTGFWELRPPDQTVPVFGNAMPLRQPCAVLGKPVAGGLVHCTPFQYSTLLEKTLYIDHRCQIHSQILEDYIW</sequence>
<gene>
    <name evidence="3" type="primary">LOC112284984</name>
    <name evidence="2" type="ORF">PHYPA_010467</name>
</gene>
<dbReference type="AlphaFoldDB" id="A0A2K1KBY8"/>
<dbReference type="SMART" id="SM00256">
    <property type="entry name" value="FBOX"/>
    <property type="match status" value="1"/>
</dbReference>
<protein>
    <recommendedName>
        <fullName evidence="1">F-box domain-containing protein</fullName>
    </recommendedName>
</protein>
<organism evidence="2">
    <name type="scientific">Physcomitrium patens</name>
    <name type="common">Spreading-leaved earth moss</name>
    <name type="synonym">Physcomitrella patens</name>
    <dbReference type="NCBI Taxonomy" id="3218"/>
    <lineage>
        <taxon>Eukaryota</taxon>
        <taxon>Viridiplantae</taxon>
        <taxon>Streptophyta</taxon>
        <taxon>Embryophyta</taxon>
        <taxon>Bryophyta</taxon>
        <taxon>Bryophytina</taxon>
        <taxon>Bryopsida</taxon>
        <taxon>Funariidae</taxon>
        <taxon>Funariales</taxon>
        <taxon>Funariaceae</taxon>
        <taxon>Physcomitrium</taxon>
    </lineage>
</organism>
<dbReference type="PaxDb" id="3218-PP1S2_780V6.1"/>
<accession>A0A2K1KBY8</accession>
<dbReference type="EMBL" id="ABEU02000007">
    <property type="protein sequence ID" value="PNR51281.1"/>
    <property type="molecule type" value="Genomic_DNA"/>
</dbReference>
<dbReference type="SUPFAM" id="SSF81383">
    <property type="entry name" value="F-box domain"/>
    <property type="match status" value="1"/>
</dbReference>
<dbReference type="Pfam" id="PF00646">
    <property type="entry name" value="F-box"/>
    <property type="match status" value="1"/>
</dbReference>
<evidence type="ECO:0000313" key="4">
    <source>
        <dbReference type="Proteomes" id="UP000006727"/>
    </source>
</evidence>
<reference evidence="2 4" key="1">
    <citation type="journal article" date="2008" name="Science">
        <title>The Physcomitrella genome reveals evolutionary insights into the conquest of land by plants.</title>
        <authorList>
            <person name="Rensing S."/>
            <person name="Lang D."/>
            <person name="Zimmer A."/>
            <person name="Terry A."/>
            <person name="Salamov A."/>
            <person name="Shapiro H."/>
            <person name="Nishiyama T."/>
            <person name="Perroud P.-F."/>
            <person name="Lindquist E."/>
            <person name="Kamisugi Y."/>
            <person name="Tanahashi T."/>
            <person name="Sakakibara K."/>
            <person name="Fujita T."/>
            <person name="Oishi K."/>
            <person name="Shin-I T."/>
            <person name="Kuroki Y."/>
            <person name="Toyoda A."/>
            <person name="Suzuki Y."/>
            <person name="Hashimoto A."/>
            <person name="Yamaguchi K."/>
            <person name="Sugano A."/>
            <person name="Kohara Y."/>
            <person name="Fujiyama A."/>
            <person name="Anterola A."/>
            <person name="Aoki S."/>
            <person name="Ashton N."/>
            <person name="Barbazuk W.B."/>
            <person name="Barker E."/>
            <person name="Bennetzen J."/>
            <person name="Bezanilla M."/>
            <person name="Blankenship R."/>
            <person name="Cho S.H."/>
            <person name="Dutcher S."/>
            <person name="Estelle M."/>
            <person name="Fawcett J.A."/>
            <person name="Gundlach H."/>
            <person name="Hanada K."/>
            <person name="Heyl A."/>
            <person name="Hicks K.A."/>
            <person name="Hugh J."/>
            <person name="Lohr M."/>
            <person name="Mayer K."/>
            <person name="Melkozernov A."/>
            <person name="Murata T."/>
            <person name="Nelson D."/>
            <person name="Pils B."/>
            <person name="Prigge M."/>
            <person name="Reiss B."/>
            <person name="Renner T."/>
            <person name="Rombauts S."/>
            <person name="Rushton P."/>
            <person name="Sanderfoot A."/>
            <person name="Schween G."/>
            <person name="Shiu S.-H."/>
            <person name="Stueber K."/>
            <person name="Theodoulou F.L."/>
            <person name="Tu H."/>
            <person name="Van de Peer Y."/>
            <person name="Verrier P.J."/>
            <person name="Waters E."/>
            <person name="Wood A."/>
            <person name="Yang L."/>
            <person name="Cove D."/>
            <person name="Cuming A."/>
            <person name="Hasebe M."/>
            <person name="Lucas S."/>
            <person name="Mishler D.B."/>
            <person name="Reski R."/>
            <person name="Grigoriev I."/>
            <person name="Quatrano R.S."/>
            <person name="Boore J.L."/>
        </authorList>
    </citation>
    <scope>NUCLEOTIDE SEQUENCE [LARGE SCALE GENOMIC DNA]</scope>
    <source>
        <strain evidence="3 4">cv. Gransden 2004</strain>
    </source>
</reference>
<reference evidence="2 4" key="2">
    <citation type="journal article" date="2018" name="Plant J.">
        <title>The Physcomitrella patens chromosome-scale assembly reveals moss genome structure and evolution.</title>
        <authorList>
            <person name="Lang D."/>
            <person name="Ullrich K.K."/>
            <person name="Murat F."/>
            <person name="Fuchs J."/>
            <person name="Jenkins J."/>
            <person name="Haas F.B."/>
            <person name="Piednoel M."/>
            <person name="Gundlach H."/>
            <person name="Van Bel M."/>
            <person name="Meyberg R."/>
            <person name="Vives C."/>
            <person name="Morata J."/>
            <person name="Symeonidi A."/>
            <person name="Hiss M."/>
            <person name="Muchero W."/>
            <person name="Kamisugi Y."/>
            <person name="Saleh O."/>
            <person name="Blanc G."/>
            <person name="Decker E.L."/>
            <person name="van Gessel N."/>
            <person name="Grimwood J."/>
            <person name="Hayes R.D."/>
            <person name="Graham S.W."/>
            <person name="Gunter L.E."/>
            <person name="McDaniel S.F."/>
            <person name="Hoernstein S.N.W."/>
            <person name="Larsson A."/>
            <person name="Li F.W."/>
            <person name="Perroud P.F."/>
            <person name="Phillips J."/>
            <person name="Ranjan P."/>
            <person name="Rokshar D.S."/>
            <person name="Rothfels C.J."/>
            <person name="Schneider L."/>
            <person name="Shu S."/>
            <person name="Stevenson D.W."/>
            <person name="Thummler F."/>
            <person name="Tillich M."/>
            <person name="Villarreal Aguilar J.C."/>
            <person name="Widiez T."/>
            <person name="Wong G.K."/>
            <person name="Wymore A."/>
            <person name="Zhang Y."/>
            <person name="Zimmer A.D."/>
            <person name="Quatrano R.S."/>
            <person name="Mayer K.F.X."/>
            <person name="Goodstein D."/>
            <person name="Casacuberta J.M."/>
            <person name="Vandepoele K."/>
            <person name="Reski R."/>
            <person name="Cuming A.C."/>
            <person name="Tuskan G.A."/>
            <person name="Maumus F."/>
            <person name="Salse J."/>
            <person name="Schmutz J."/>
            <person name="Rensing S.A."/>
        </authorList>
    </citation>
    <scope>NUCLEOTIDE SEQUENCE [LARGE SCALE GENOMIC DNA]</scope>
    <source>
        <strain evidence="3 4">cv. Gransden 2004</strain>
    </source>
</reference>
<proteinExistence type="predicted"/>